<evidence type="ECO:0000313" key="3">
    <source>
        <dbReference type="Proteomes" id="UP001235343"/>
    </source>
</evidence>
<accession>A0ABT7L8Z8</accession>
<gene>
    <name evidence="2" type="ORF">QQS35_18080</name>
</gene>
<dbReference type="RefSeq" id="WP_285933628.1">
    <property type="nucleotide sequence ID" value="NZ_JASTZU010000058.1"/>
</dbReference>
<dbReference type="Gene3D" id="1.20.120.450">
    <property type="entry name" value="dinb family like domain"/>
    <property type="match status" value="1"/>
</dbReference>
<feature type="domain" description="DinB-like" evidence="1">
    <location>
        <begin position="19"/>
        <end position="149"/>
    </location>
</feature>
<dbReference type="Pfam" id="PF12867">
    <property type="entry name" value="DinB_2"/>
    <property type="match status" value="1"/>
</dbReference>
<proteinExistence type="predicted"/>
<dbReference type="Proteomes" id="UP001235343">
    <property type="component" value="Unassembled WGS sequence"/>
</dbReference>
<reference evidence="2 3" key="1">
    <citation type="submission" date="2023-06" db="EMBL/GenBank/DDBJ databases">
        <title>Aquibacillus rhizosphaerae LR5S19.</title>
        <authorList>
            <person name="Sun J.-Q."/>
        </authorList>
    </citation>
    <scope>NUCLEOTIDE SEQUENCE [LARGE SCALE GENOMIC DNA]</scope>
    <source>
        <strain evidence="2 3">LR5S19</strain>
    </source>
</reference>
<dbReference type="InterPro" id="IPR034660">
    <property type="entry name" value="DinB/YfiT-like"/>
</dbReference>
<dbReference type="EMBL" id="JASTZU010000058">
    <property type="protein sequence ID" value="MDL4842351.1"/>
    <property type="molecule type" value="Genomic_DNA"/>
</dbReference>
<dbReference type="SUPFAM" id="SSF109854">
    <property type="entry name" value="DinB/YfiT-like putative metalloenzymes"/>
    <property type="match status" value="1"/>
</dbReference>
<sequence>MQNKDQLINKFSGLIPFVQSLQLLDDKIWNSPIEEGKWTTGDVIAHIMLWDKYFLEEAIQKITNHQPLTSKHLDFDEFNKKAIDYAKENSKQEVIDRTVYYRNEVINEINSIPVEDFTKEYLDGDGNIFSVYDYLLGFISHDLHHINQLKDFFSKIADR</sequence>
<comment type="caution">
    <text evidence="2">The sequence shown here is derived from an EMBL/GenBank/DDBJ whole genome shotgun (WGS) entry which is preliminary data.</text>
</comment>
<evidence type="ECO:0000259" key="1">
    <source>
        <dbReference type="Pfam" id="PF12867"/>
    </source>
</evidence>
<organism evidence="2 3">
    <name type="scientific">Aquibacillus rhizosphaerae</name>
    <dbReference type="NCBI Taxonomy" id="3051431"/>
    <lineage>
        <taxon>Bacteria</taxon>
        <taxon>Bacillati</taxon>
        <taxon>Bacillota</taxon>
        <taxon>Bacilli</taxon>
        <taxon>Bacillales</taxon>
        <taxon>Bacillaceae</taxon>
        <taxon>Aquibacillus</taxon>
    </lineage>
</organism>
<name>A0ABT7L8Z8_9BACI</name>
<evidence type="ECO:0000313" key="2">
    <source>
        <dbReference type="EMBL" id="MDL4842351.1"/>
    </source>
</evidence>
<keyword evidence="3" id="KW-1185">Reference proteome</keyword>
<dbReference type="InterPro" id="IPR024775">
    <property type="entry name" value="DinB-like"/>
</dbReference>
<protein>
    <submittedName>
        <fullName evidence="2">DinB family protein</fullName>
    </submittedName>
</protein>